<organism evidence="2 3">
    <name type="scientific">Champsocephalus esox</name>
    <name type="common">pike icefish</name>
    <dbReference type="NCBI Taxonomy" id="159716"/>
    <lineage>
        <taxon>Eukaryota</taxon>
        <taxon>Metazoa</taxon>
        <taxon>Chordata</taxon>
        <taxon>Craniata</taxon>
        <taxon>Vertebrata</taxon>
        <taxon>Euteleostomi</taxon>
        <taxon>Actinopterygii</taxon>
        <taxon>Neopterygii</taxon>
        <taxon>Teleostei</taxon>
        <taxon>Neoteleostei</taxon>
        <taxon>Acanthomorphata</taxon>
        <taxon>Eupercaria</taxon>
        <taxon>Perciformes</taxon>
        <taxon>Notothenioidei</taxon>
        <taxon>Channichthyidae</taxon>
        <taxon>Champsocephalus</taxon>
    </lineage>
</organism>
<comment type="caution">
    <text evidence="2">The sequence shown here is derived from an EMBL/GenBank/DDBJ whole genome shotgun (WGS) entry which is preliminary data.</text>
</comment>
<dbReference type="AlphaFoldDB" id="A0AAN8GNH4"/>
<dbReference type="Proteomes" id="UP001335648">
    <property type="component" value="Unassembled WGS sequence"/>
</dbReference>
<keyword evidence="3" id="KW-1185">Reference proteome</keyword>
<gene>
    <name evidence="2" type="ORF">CesoFtcFv8_020268</name>
</gene>
<proteinExistence type="predicted"/>
<evidence type="ECO:0000313" key="3">
    <source>
        <dbReference type="Proteomes" id="UP001335648"/>
    </source>
</evidence>
<feature type="region of interest" description="Disordered" evidence="1">
    <location>
        <begin position="44"/>
        <end position="76"/>
    </location>
</feature>
<sequence length="76" mass="8899">MAGKLKNCRIQHFMLRWVFPLRILLSQLQSRSWGRTVQALRLIPPRTSGKGNRVKEMSSNASRTRRSKYRCRPKTG</sequence>
<accession>A0AAN8GNH4</accession>
<evidence type="ECO:0000313" key="2">
    <source>
        <dbReference type="EMBL" id="KAK5884002.1"/>
    </source>
</evidence>
<dbReference type="EMBL" id="JAULUE010002061">
    <property type="protein sequence ID" value="KAK5884002.1"/>
    <property type="molecule type" value="Genomic_DNA"/>
</dbReference>
<protein>
    <submittedName>
        <fullName evidence="2">Uncharacterized protein</fullName>
    </submittedName>
</protein>
<reference evidence="2 3" key="1">
    <citation type="journal article" date="2023" name="Mol. Biol. Evol.">
        <title>Genomics of Secondarily Temperate Adaptation in the Only Non-Antarctic Icefish.</title>
        <authorList>
            <person name="Rivera-Colon A.G."/>
            <person name="Rayamajhi N."/>
            <person name="Minhas B.F."/>
            <person name="Madrigal G."/>
            <person name="Bilyk K.T."/>
            <person name="Yoon V."/>
            <person name="Hune M."/>
            <person name="Gregory S."/>
            <person name="Cheng C.H.C."/>
            <person name="Catchen J.M."/>
        </authorList>
    </citation>
    <scope>NUCLEOTIDE SEQUENCE [LARGE SCALE GENOMIC DNA]</scope>
    <source>
        <strain evidence="2">JC2023a</strain>
    </source>
</reference>
<evidence type="ECO:0000256" key="1">
    <source>
        <dbReference type="SAM" id="MobiDB-lite"/>
    </source>
</evidence>
<name>A0AAN8GNH4_9TELE</name>
<feature type="compositionally biased region" description="Basic residues" evidence="1">
    <location>
        <begin position="63"/>
        <end position="76"/>
    </location>
</feature>